<organism evidence="3 4">
    <name type="scientific">Nonomuraea maheshkhaliensis</name>
    <dbReference type="NCBI Taxonomy" id="419590"/>
    <lineage>
        <taxon>Bacteria</taxon>
        <taxon>Bacillati</taxon>
        <taxon>Actinomycetota</taxon>
        <taxon>Actinomycetes</taxon>
        <taxon>Streptosporangiales</taxon>
        <taxon>Streptosporangiaceae</taxon>
        <taxon>Nonomuraea</taxon>
    </lineage>
</organism>
<accession>A0ABN2EI05</accession>
<evidence type="ECO:0000259" key="2">
    <source>
        <dbReference type="Pfam" id="PF01636"/>
    </source>
</evidence>
<feature type="region of interest" description="Disordered" evidence="1">
    <location>
        <begin position="65"/>
        <end position="117"/>
    </location>
</feature>
<evidence type="ECO:0000313" key="4">
    <source>
        <dbReference type="Proteomes" id="UP001500064"/>
    </source>
</evidence>
<name>A0ABN2EI05_9ACTN</name>
<gene>
    <name evidence="3" type="ORF">GCM10009733_000260</name>
</gene>
<keyword evidence="4" id="KW-1185">Reference proteome</keyword>
<evidence type="ECO:0000256" key="1">
    <source>
        <dbReference type="SAM" id="MobiDB-lite"/>
    </source>
</evidence>
<sequence>MTGERRFVGADDVAPLAREVFGPGRTPVTVQRVRGGTSKGVYRLSADDGRSAILYVWSQDEDFWRAPSGQAGQGGQGGQGGQAGQAGEDGEDGDGGQGVSGPPDGRGGQGGTVGEPSGLELFEASRTRFEELGVRVPRLLIASRAGEWLPSDAAVVEDLRGGTLEARLLEDPEGAAPMMDRLAESLRLMSTCRAPRHGRVAEIDHGGPEEGDGGDEGSCPGVVLRWSLKDLREAAGRVGRIAAERDAFEAALRDLHAAVRPRPDHGLIHGELGPDHILLDDRNEPVLIDIEGASYFDVEWEHVFLKIRFGDHYGRLRPDGLDERRLRFYRLAHHLSLVAGPLRLLDGDFPDRDFMTEIATHHTEEALTFLRTLQ</sequence>
<dbReference type="SUPFAM" id="SSF56112">
    <property type="entry name" value="Protein kinase-like (PK-like)"/>
    <property type="match status" value="1"/>
</dbReference>
<reference evidence="3 4" key="1">
    <citation type="journal article" date="2019" name="Int. J. Syst. Evol. Microbiol.">
        <title>The Global Catalogue of Microorganisms (GCM) 10K type strain sequencing project: providing services to taxonomists for standard genome sequencing and annotation.</title>
        <authorList>
            <consortium name="The Broad Institute Genomics Platform"/>
            <consortium name="The Broad Institute Genome Sequencing Center for Infectious Disease"/>
            <person name="Wu L."/>
            <person name="Ma J."/>
        </authorList>
    </citation>
    <scope>NUCLEOTIDE SEQUENCE [LARGE SCALE GENOMIC DNA]</scope>
    <source>
        <strain evidence="3 4">JCM 13929</strain>
    </source>
</reference>
<feature type="domain" description="Aminoglycoside phosphotransferase" evidence="2">
    <location>
        <begin position="118"/>
        <end position="329"/>
    </location>
</feature>
<evidence type="ECO:0000313" key="3">
    <source>
        <dbReference type="EMBL" id="GAA1608102.1"/>
    </source>
</evidence>
<comment type="caution">
    <text evidence="3">The sequence shown here is derived from an EMBL/GenBank/DDBJ whole genome shotgun (WGS) entry which is preliminary data.</text>
</comment>
<protein>
    <submittedName>
        <fullName evidence="3">Phosphotransferase</fullName>
    </submittedName>
</protein>
<feature type="compositionally biased region" description="Gly residues" evidence="1">
    <location>
        <begin position="71"/>
        <end position="84"/>
    </location>
</feature>
<dbReference type="EMBL" id="BAAAMU010000001">
    <property type="protein sequence ID" value="GAA1608102.1"/>
    <property type="molecule type" value="Genomic_DNA"/>
</dbReference>
<dbReference type="InterPro" id="IPR002575">
    <property type="entry name" value="Aminoglycoside_PTrfase"/>
</dbReference>
<proteinExistence type="predicted"/>
<feature type="compositionally biased region" description="Gly residues" evidence="1">
    <location>
        <begin position="95"/>
        <end position="113"/>
    </location>
</feature>
<dbReference type="Proteomes" id="UP001500064">
    <property type="component" value="Unassembled WGS sequence"/>
</dbReference>
<dbReference type="Pfam" id="PF01636">
    <property type="entry name" value="APH"/>
    <property type="match status" value="1"/>
</dbReference>
<dbReference type="InterPro" id="IPR011009">
    <property type="entry name" value="Kinase-like_dom_sf"/>
</dbReference>